<dbReference type="AlphaFoldDB" id="A0A2N7WFM4"/>
<keyword evidence="4" id="KW-1185">Reference proteome</keyword>
<evidence type="ECO:0000313" key="4">
    <source>
        <dbReference type="Proteomes" id="UP000235347"/>
    </source>
</evidence>
<feature type="region of interest" description="Disordered" evidence="1">
    <location>
        <begin position="34"/>
        <end position="64"/>
    </location>
</feature>
<reference evidence="3 4" key="1">
    <citation type="submission" date="2018-01" db="EMBL/GenBank/DDBJ databases">
        <title>Whole genome analyses suggest that Burkholderia sensu lato contains two further novel genera in the rhizoxinica-symbiotica group Mycetohabitans gen. nov., and Trinickia gen. nov.: implications for the evolution of diazotrophy and nodulation in the Burkholderiaceae.</title>
        <authorList>
            <person name="Estrada-de los Santos P."/>
            <person name="Palmer M."/>
            <person name="Chavez-Ramirez B."/>
            <person name="Beukes C."/>
            <person name="Steenkamp E.T."/>
            <person name="Hirsch A.M."/>
            <person name="Manyaka P."/>
            <person name="Maluk M."/>
            <person name="Lafos M."/>
            <person name="Crook M."/>
            <person name="Gross E."/>
            <person name="Simon M.F."/>
            <person name="Bueno dos Reis Junior F."/>
            <person name="Poole P.S."/>
            <person name="Venter S.N."/>
            <person name="James E.K."/>
        </authorList>
    </citation>
    <scope>NUCLEOTIDE SEQUENCE [LARGE SCALE GENOMIC DNA]</scope>
    <source>
        <strain evidence="3 4">GP25-8</strain>
    </source>
</reference>
<dbReference type="SUPFAM" id="SSF51126">
    <property type="entry name" value="Pectin lyase-like"/>
    <property type="match status" value="1"/>
</dbReference>
<proteinExistence type="predicted"/>
<evidence type="ECO:0000256" key="2">
    <source>
        <dbReference type="SAM" id="SignalP"/>
    </source>
</evidence>
<gene>
    <name evidence="3" type="ORF">C0Z19_00550</name>
</gene>
<evidence type="ECO:0000313" key="3">
    <source>
        <dbReference type="EMBL" id="PMS28256.1"/>
    </source>
</evidence>
<keyword evidence="2" id="KW-0732">Signal</keyword>
<comment type="caution">
    <text evidence="3">The sequence shown here is derived from an EMBL/GenBank/DDBJ whole genome shotgun (WGS) entry which is preliminary data.</text>
</comment>
<accession>A0A2N7WFM4</accession>
<evidence type="ECO:0000256" key="1">
    <source>
        <dbReference type="SAM" id="MobiDB-lite"/>
    </source>
</evidence>
<dbReference type="PROSITE" id="PS51257">
    <property type="entry name" value="PROKAR_LIPOPROTEIN"/>
    <property type="match status" value="1"/>
</dbReference>
<protein>
    <recommendedName>
        <fullName evidence="5">Right handed beta helix domain-containing protein</fullName>
    </recommendedName>
</protein>
<dbReference type="EMBL" id="PNYB01000001">
    <property type="protein sequence ID" value="PMS28256.1"/>
    <property type="molecule type" value="Genomic_DNA"/>
</dbReference>
<dbReference type="RefSeq" id="WP_102607846.1">
    <property type="nucleotide sequence ID" value="NZ_CADIKD010000005.1"/>
</dbReference>
<dbReference type="InterPro" id="IPR011050">
    <property type="entry name" value="Pectin_lyase_fold/virulence"/>
</dbReference>
<evidence type="ECO:0008006" key="5">
    <source>
        <dbReference type="Google" id="ProtNLM"/>
    </source>
</evidence>
<sequence length="401" mass="42007">MIANRKPRQYFVLACALATLAACGAGGDASVGQAGSTATGAASASSGSSATTASGTGTNSGAGTTVAAINARPNDGSGYWPDFSNTGYAHTPANAGGLGLPAYPGHLDDFAPGMTDSQPLFVTYANGSVIAYKHFRGLKILIYGDNLTFVGCLFEGTDPNDNLVQIYSPTNISFRYSTFKPAAYAMPPGNDGHVASAHTPPGTPFNQSWQLATTMDEAVVVMDHNDIWGNAGLEMVTGFPGRPSTWTNNYIHDAADTANNVYHHDGIGPQSDGNGGPMLIDHNTIASLGNTNGLALQGGGVYDHIAFTNNYVSGWGYALAFGTSNNATNLTVTGNVFSAELAELWGPLYGNLWGGQAHGSLWRNNRFQVRRGDDNTSLSPSDQGTYWWPTDNVGHRTDFTG</sequence>
<feature type="signal peptide" evidence="2">
    <location>
        <begin position="1"/>
        <end position="24"/>
    </location>
</feature>
<name>A0A2N7WFM4_9BURK</name>
<dbReference type="Proteomes" id="UP000235347">
    <property type="component" value="Unassembled WGS sequence"/>
</dbReference>
<feature type="chain" id="PRO_5014983295" description="Right handed beta helix domain-containing protein" evidence="2">
    <location>
        <begin position="25"/>
        <end position="401"/>
    </location>
</feature>
<organism evidence="3 4">
    <name type="scientific">Trinickia soli</name>
    <dbReference type="NCBI Taxonomy" id="380675"/>
    <lineage>
        <taxon>Bacteria</taxon>
        <taxon>Pseudomonadati</taxon>
        <taxon>Pseudomonadota</taxon>
        <taxon>Betaproteobacteria</taxon>
        <taxon>Burkholderiales</taxon>
        <taxon>Burkholderiaceae</taxon>
        <taxon>Trinickia</taxon>
    </lineage>
</organism>